<reference evidence="2 3" key="1">
    <citation type="submission" date="2020-07" db="EMBL/GenBank/DDBJ databases">
        <authorList>
            <person name="Feng X."/>
        </authorList>
    </citation>
    <scope>NUCLEOTIDE SEQUENCE [LARGE SCALE GENOMIC DNA]</scope>
    <source>
        <strain evidence="2 3">JCM23202</strain>
    </source>
</reference>
<name>A0A7X1E6H5_9BACT</name>
<gene>
    <name evidence="2" type="ORF">H5P27_01385</name>
</gene>
<proteinExistence type="predicted"/>
<feature type="transmembrane region" description="Helical" evidence="1">
    <location>
        <begin position="61"/>
        <end position="86"/>
    </location>
</feature>
<dbReference type="EMBL" id="JACHVC010000001">
    <property type="protein sequence ID" value="MBC2604700.1"/>
    <property type="molecule type" value="Genomic_DNA"/>
</dbReference>
<evidence type="ECO:0000313" key="2">
    <source>
        <dbReference type="EMBL" id="MBC2604700.1"/>
    </source>
</evidence>
<sequence length="186" mass="21048">MSSPDPLIPLPKSIELLSEYDAVVIRRTWKSAVAYFLLLFSLFWNGFMVVWMGIALSKGEWMMAAFGSIHATVGLALIYYTVALFLNKTDVRIDGYTLSIKHYPVPTFGNKSVPVESIRQVYSTEKITRGKNGTNVTYQIHYLDQDNRQAKLLSGLSQAEQAHFIEAEIEKTLGIKNRPVQGEMRK</sequence>
<feature type="transmembrane region" description="Helical" evidence="1">
    <location>
        <begin position="33"/>
        <end position="55"/>
    </location>
</feature>
<dbReference type="AlphaFoldDB" id="A0A7X1E6H5"/>
<keyword evidence="3" id="KW-1185">Reference proteome</keyword>
<evidence type="ECO:0000256" key="1">
    <source>
        <dbReference type="SAM" id="Phobius"/>
    </source>
</evidence>
<dbReference type="RefSeq" id="WP_185658590.1">
    <property type="nucleotide sequence ID" value="NZ_CAWPOO010000001.1"/>
</dbReference>
<accession>A0A7X1E6H5</accession>
<protein>
    <submittedName>
        <fullName evidence="2">Uncharacterized protein</fullName>
    </submittedName>
</protein>
<organism evidence="2 3">
    <name type="scientific">Pelagicoccus albus</name>
    <dbReference type="NCBI Taxonomy" id="415222"/>
    <lineage>
        <taxon>Bacteria</taxon>
        <taxon>Pseudomonadati</taxon>
        <taxon>Verrucomicrobiota</taxon>
        <taxon>Opitutia</taxon>
        <taxon>Puniceicoccales</taxon>
        <taxon>Pelagicoccaceae</taxon>
        <taxon>Pelagicoccus</taxon>
    </lineage>
</organism>
<comment type="caution">
    <text evidence="2">The sequence shown here is derived from an EMBL/GenBank/DDBJ whole genome shotgun (WGS) entry which is preliminary data.</text>
</comment>
<keyword evidence="1" id="KW-0472">Membrane</keyword>
<dbReference type="Proteomes" id="UP000526501">
    <property type="component" value="Unassembled WGS sequence"/>
</dbReference>
<keyword evidence="1" id="KW-0812">Transmembrane</keyword>
<keyword evidence="1" id="KW-1133">Transmembrane helix</keyword>
<evidence type="ECO:0000313" key="3">
    <source>
        <dbReference type="Proteomes" id="UP000526501"/>
    </source>
</evidence>